<dbReference type="PANTHER" id="PTHR33221">
    <property type="entry name" value="WINGED HELIX-TURN-HELIX TRANSCRIPTIONAL REGULATOR, RRF2 FAMILY"/>
    <property type="match status" value="1"/>
</dbReference>
<sequence length="158" mass="17124">MRVTAKTDYAVRAMAELAAADGAPLTAEEISARQGIPMRFLFSILRELRTTHLVRSVRGPEGGYLLARPAGDISLAAAVRAVDGPLANVRDMRLSGLEYPGAAAVLPDVWRAVRTSLRQVLETTTFADLAGGTLPDVVRERAHEYLADTRNYDLHPPS</sequence>
<organism evidence="2 4">
    <name type="scientific">Streptomyces buecherae</name>
    <dbReference type="NCBI Taxonomy" id="2763006"/>
    <lineage>
        <taxon>Bacteria</taxon>
        <taxon>Bacillati</taxon>
        <taxon>Actinomycetota</taxon>
        <taxon>Actinomycetes</taxon>
        <taxon>Kitasatosporales</taxon>
        <taxon>Streptomycetaceae</taxon>
        <taxon>Streptomyces</taxon>
    </lineage>
</organism>
<evidence type="ECO:0000313" key="3">
    <source>
        <dbReference type="EMBL" id="QKW54117.1"/>
    </source>
</evidence>
<dbReference type="SUPFAM" id="SSF46785">
    <property type="entry name" value="Winged helix' DNA-binding domain"/>
    <property type="match status" value="1"/>
</dbReference>
<gene>
    <name evidence="2" type="ORF">HUT08_00120</name>
    <name evidence="3" type="ORF">HUT08_36305</name>
</gene>
<protein>
    <submittedName>
        <fullName evidence="2">Rrf2 family transcriptional regulator</fullName>
    </submittedName>
</protein>
<dbReference type="GO" id="GO:0003700">
    <property type="term" value="F:DNA-binding transcription factor activity"/>
    <property type="evidence" value="ECO:0007669"/>
    <property type="project" value="TreeGrafter"/>
</dbReference>
<reference evidence="2 4" key="1">
    <citation type="submission" date="2020-06" db="EMBL/GenBank/DDBJ databases">
        <title>Genome mining for natural products.</title>
        <authorList>
            <person name="Zhang B."/>
            <person name="Shi J."/>
            <person name="Ge H."/>
        </authorList>
    </citation>
    <scope>NUCLEOTIDE SEQUENCE [LARGE SCALE GENOMIC DNA]</scope>
    <source>
        <strain evidence="2 4">NA00687</strain>
    </source>
</reference>
<accession>A0A7H8N1M9</accession>
<dbReference type="InterPro" id="IPR000944">
    <property type="entry name" value="Tscrpt_reg_Rrf2"/>
</dbReference>
<evidence type="ECO:0000313" key="4">
    <source>
        <dbReference type="Proteomes" id="UP000509303"/>
    </source>
</evidence>
<dbReference type="RefSeq" id="WP_176159910.1">
    <property type="nucleotide sequence ID" value="NZ_CP054929.1"/>
</dbReference>
<dbReference type="EMBL" id="CP054929">
    <property type="protein sequence ID" value="QKW48213.1"/>
    <property type="molecule type" value="Genomic_DNA"/>
</dbReference>
<dbReference type="Proteomes" id="UP000509303">
    <property type="component" value="Chromosome"/>
</dbReference>
<dbReference type="Pfam" id="PF02082">
    <property type="entry name" value="Rrf2"/>
    <property type="match status" value="1"/>
</dbReference>
<evidence type="ECO:0000313" key="2">
    <source>
        <dbReference type="EMBL" id="QKW48213.1"/>
    </source>
</evidence>
<dbReference type="NCBIfam" id="TIGR00738">
    <property type="entry name" value="rrf2_super"/>
    <property type="match status" value="1"/>
</dbReference>
<dbReference type="GO" id="GO:0005829">
    <property type="term" value="C:cytosol"/>
    <property type="evidence" value="ECO:0007669"/>
    <property type="project" value="TreeGrafter"/>
</dbReference>
<evidence type="ECO:0000256" key="1">
    <source>
        <dbReference type="ARBA" id="ARBA00023125"/>
    </source>
</evidence>
<keyword evidence="4" id="KW-1185">Reference proteome</keyword>
<proteinExistence type="predicted"/>
<dbReference type="Gene3D" id="1.10.10.10">
    <property type="entry name" value="Winged helix-like DNA-binding domain superfamily/Winged helix DNA-binding domain"/>
    <property type="match status" value="1"/>
</dbReference>
<dbReference type="GO" id="GO:0003677">
    <property type="term" value="F:DNA binding"/>
    <property type="evidence" value="ECO:0007669"/>
    <property type="project" value="UniProtKB-KW"/>
</dbReference>
<dbReference type="InterPro" id="IPR036390">
    <property type="entry name" value="WH_DNA-bd_sf"/>
</dbReference>
<name>A0A7H8N1M9_9ACTN</name>
<keyword evidence="1" id="KW-0238">DNA-binding</keyword>
<dbReference type="EMBL" id="CP054929">
    <property type="protein sequence ID" value="QKW54117.1"/>
    <property type="molecule type" value="Genomic_DNA"/>
</dbReference>
<dbReference type="InterPro" id="IPR036388">
    <property type="entry name" value="WH-like_DNA-bd_sf"/>
</dbReference>
<dbReference type="AlphaFoldDB" id="A0A7H8N1M9"/>
<dbReference type="PROSITE" id="PS51197">
    <property type="entry name" value="HTH_RRF2_2"/>
    <property type="match status" value="1"/>
</dbReference>
<dbReference type="PANTHER" id="PTHR33221:SF5">
    <property type="entry name" value="HTH-TYPE TRANSCRIPTIONAL REGULATOR ISCR"/>
    <property type="match status" value="1"/>
</dbReference>